<name>A0A0F9SN72_9ZZZZ</name>
<proteinExistence type="predicted"/>
<sequence>MNITTDTEERRRDRGSLRFRSAFFSLGAGARGQRVPAFFFRPRMRGGWPYPQGRARLLIGVFTPAAPLQDTPARGATRRTRTGQSARRTLRPVIPNA</sequence>
<dbReference type="EMBL" id="LAZR01001836">
    <property type="protein sequence ID" value="KKN38346.1"/>
    <property type="molecule type" value="Genomic_DNA"/>
</dbReference>
<comment type="caution">
    <text evidence="2">The sequence shown here is derived from an EMBL/GenBank/DDBJ whole genome shotgun (WGS) entry which is preliminary data.</text>
</comment>
<accession>A0A0F9SN72</accession>
<evidence type="ECO:0000256" key="1">
    <source>
        <dbReference type="SAM" id="MobiDB-lite"/>
    </source>
</evidence>
<dbReference type="AlphaFoldDB" id="A0A0F9SN72"/>
<evidence type="ECO:0000313" key="2">
    <source>
        <dbReference type="EMBL" id="KKN38346.1"/>
    </source>
</evidence>
<gene>
    <name evidence="2" type="ORF">LCGC14_0754210</name>
</gene>
<feature type="region of interest" description="Disordered" evidence="1">
    <location>
        <begin position="68"/>
        <end position="97"/>
    </location>
</feature>
<reference evidence="2" key="1">
    <citation type="journal article" date="2015" name="Nature">
        <title>Complex archaea that bridge the gap between prokaryotes and eukaryotes.</title>
        <authorList>
            <person name="Spang A."/>
            <person name="Saw J.H."/>
            <person name="Jorgensen S.L."/>
            <person name="Zaremba-Niedzwiedzka K."/>
            <person name="Martijn J."/>
            <person name="Lind A.E."/>
            <person name="van Eijk R."/>
            <person name="Schleper C."/>
            <person name="Guy L."/>
            <person name="Ettema T.J."/>
        </authorList>
    </citation>
    <scope>NUCLEOTIDE SEQUENCE</scope>
</reference>
<organism evidence="2">
    <name type="scientific">marine sediment metagenome</name>
    <dbReference type="NCBI Taxonomy" id="412755"/>
    <lineage>
        <taxon>unclassified sequences</taxon>
        <taxon>metagenomes</taxon>
        <taxon>ecological metagenomes</taxon>
    </lineage>
</organism>
<protein>
    <submittedName>
        <fullName evidence="2">Uncharacterized protein</fullName>
    </submittedName>
</protein>